<dbReference type="Pfam" id="PF02833">
    <property type="entry name" value="DHHA2"/>
    <property type="match status" value="1"/>
</dbReference>
<keyword evidence="4" id="KW-0464">Manganese</keyword>
<evidence type="ECO:0000313" key="7">
    <source>
        <dbReference type="Proteomes" id="UP000605846"/>
    </source>
</evidence>
<dbReference type="PANTHER" id="PTHR12112">
    <property type="entry name" value="BNIP - RELATED"/>
    <property type="match status" value="1"/>
</dbReference>
<dbReference type="GO" id="GO:0004309">
    <property type="term" value="F:exopolyphosphatase activity"/>
    <property type="evidence" value="ECO:0007669"/>
    <property type="project" value="TreeGrafter"/>
</dbReference>
<evidence type="ECO:0000259" key="5">
    <source>
        <dbReference type="SMART" id="SM01131"/>
    </source>
</evidence>
<keyword evidence="3" id="KW-0378">Hydrolase</keyword>
<dbReference type="SUPFAM" id="SSF64182">
    <property type="entry name" value="DHH phosphoesterases"/>
    <property type="match status" value="1"/>
</dbReference>
<reference evidence="6" key="1">
    <citation type="submission" date="2020-01" db="EMBL/GenBank/DDBJ databases">
        <title>Genome Sequencing of Three Apophysomyces-Like Fungal Strains Confirms a Novel Fungal Genus in the Mucoromycota with divergent Burkholderia-like Endosymbiotic Bacteria.</title>
        <authorList>
            <person name="Stajich J.E."/>
            <person name="Macias A.M."/>
            <person name="Carter-House D."/>
            <person name="Lovett B."/>
            <person name="Kasson L.R."/>
            <person name="Berry K."/>
            <person name="Grigoriev I."/>
            <person name="Chang Y."/>
            <person name="Spatafora J."/>
            <person name="Kasson M.T."/>
        </authorList>
    </citation>
    <scope>NUCLEOTIDE SEQUENCE</scope>
    <source>
        <strain evidence="6">NRRL A-21654</strain>
    </source>
</reference>
<keyword evidence="2" id="KW-0479">Metal-binding</keyword>
<dbReference type="EMBL" id="JABAYA010000082">
    <property type="protein sequence ID" value="KAF7726195.1"/>
    <property type="molecule type" value="Genomic_DNA"/>
</dbReference>
<protein>
    <submittedName>
        <fullName evidence="6">Exopolyphosphatase</fullName>
    </submittedName>
</protein>
<dbReference type="Gene3D" id="3.10.310.20">
    <property type="entry name" value="DHHA2 domain"/>
    <property type="match status" value="1"/>
</dbReference>
<evidence type="ECO:0000256" key="3">
    <source>
        <dbReference type="ARBA" id="ARBA00022801"/>
    </source>
</evidence>
<comment type="caution">
    <text evidence="6">The sequence shown here is derived from an EMBL/GenBank/DDBJ whole genome shotgun (WGS) entry which is preliminary data.</text>
</comment>
<dbReference type="Pfam" id="PF01368">
    <property type="entry name" value="DHH"/>
    <property type="match status" value="1"/>
</dbReference>
<feature type="domain" description="DHHA2" evidence="5">
    <location>
        <begin position="216"/>
        <end position="366"/>
    </location>
</feature>
<name>A0A8H7ET96_9FUNG</name>
<dbReference type="Proteomes" id="UP000605846">
    <property type="component" value="Unassembled WGS sequence"/>
</dbReference>
<dbReference type="GO" id="GO:0005737">
    <property type="term" value="C:cytoplasm"/>
    <property type="evidence" value="ECO:0007669"/>
    <property type="project" value="InterPro"/>
</dbReference>
<evidence type="ECO:0000256" key="1">
    <source>
        <dbReference type="ARBA" id="ARBA00001936"/>
    </source>
</evidence>
<dbReference type="PANTHER" id="PTHR12112:SF39">
    <property type="entry name" value="EG:152A3.5 PROTEIN (FBGN0003116_PN PROTEIN)"/>
    <property type="match status" value="1"/>
</dbReference>
<dbReference type="AlphaFoldDB" id="A0A8H7ET96"/>
<evidence type="ECO:0000256" key="2">
    <source>
        <dbReference type="ARBA" id="ARBA00022723"/>
    </source>
</evidence>
<dbReference type="Gene3D" id="3.90.1640.10">
    <property type="entry name" value="inorganic pyrophosphatase (n-terminal core)"/>
    <property type="match status" value="1"/>
</dbReference>
<dbReference type="InterPro" id="IPR038222">
    <property type="entry name" value="DHHA2_dom_sf"/>
</dbReference>
<dbReference type="GO" id="GO:0046872">
    <property type="term" value="F:metal ion binding"/>
    <property type="evidence" value="ECO:0007669"/>
    <property type="project" value="UniProtKB-KW"/>
</dbReference>
<dbReference type="SMART" id="SM01131">
    <property type="entry name" value="DHHA2"/>
    <property type="match status" value="1"/>
</dbReference>
<keyword evidence="7" id="KW-1185">Reference proteome</keyword>
<dbReference type="InterPro" id="IPR038763">
    <property type="entry name" value="DHH_sf"/>
</dbReference>
<evidence type="ECO:0000313" key="6">
    <source>
        <dbReference type="EMBL" id="KAF7726195.1"/>
    </source>
</evidence>
<accession>A0A8H7ET96</accession>
<sequence>MVKDINEYLDNVRLNLQQKTYPGRTVIVTGNDSADLDSVVSALVFAFISNMLDSSLYIPLVKVPSADISLRPEIEFVLGRAGIATSKLVCIDHVNLDALKEGGAQVVLVDHNRLTAPFDASWDSRVIGVLDHHVDEGQYPDAPLRTVSMVGSCTSLVVLHFSKTIQQLSCLIDLITAPILVDTIGLRVEYGKTTEADVRAFELLKSQLRRSSSDYYEEIEKIKSRVQHLSSRDLLRKDYKEWVVNGFLVGTSSLSWYLKGWIEREGIERAVESTLAYMDERQLDMEIILTSYDHSNEGGKYERELAIFFKNERLLEIKSILENMEEVRLSPMPFKFDNSSGRIGFYHQGNVKMSRKQIWPLVQSLLQTISQ</sequence>
<organism evidence="6 7">
    <name type="scientific">Apophysomyces ossiformis</name>
    <dbReference type="NCBI Taxonomy" id="679940"/>
    <lineage>
        <taxon>Eukaryota</taxon>
        <taxon>Fungi</taxon>
        <taxon>Fungi incertae sedis</taxon>
        <taxon>Mucoromycota</taxon>
        <taxon>Mucoromycotina</taxon>
        <taxon>Mucoromycetes</taxon>
        <taxon>Mucorales</taxon>
        <taxon>Mucorineae</taxon>
        <taxon>Mucoraceae</taxon>
        <taxon>Apophysomyces</taxon>
    </lineage>
</organism>
<dbReference type="OrthoDB" id="374045at2759"/>
<dbReference type="InterPro" id="IPR001667">
    <property type="entry name" value="DDH_dom"/>
</dbReference>
<proteinExistence type="predicted"/>
<gene>
    <name evidence="6" type="primary">PPX1</name>
    <name evidence="6" type="ORF">EC973_008993</name>
</gene>
<comment type="cofactor">
    <cofactor evidence="1">
        <name>Mn(2+)</name>
        <dbReference type="ChEBI" id="CHEBI:29035"/>
    </cofactor>
</comment>
<dbReference type="InterPro" id="IPR004097">
    <property type="entry name" value="DHHA2"/>
</dbReference>
<evidence type="ECO:0000256" key="4">
    <source>
        <dbReference type="ARBA" id="ARBA00023211"/>
    </source>
</evidence>